<evidence type="ECO:0000259" key="1">
    <source>
        <dbReference type="Pfam" id="PF24728"/>
    </source>
</evidence>
<gene>
    <name evidence="2" type="ORF">THSYN_02580</name>
</gene>
<proteinExistence type="predicted"/>
<name>A0A2K8U2Z2_9GAMM</name>
<dbReference type="Proteomes" id="UP000232638">
    <property type="component" value="Chromosome"/>
</dbReference>
<dbReference type="EMBL" id="CP020370">
    <property type="protein sequence ID" value="AUB79956.1"/>
    <property type="molecule type" value="Genomic_DNA"/>
</dbReference>
<evidence type="ECO:0000313" key="2">
    <source>
        <dbReference type="EMBL" id="AUB79956.1"/>
    </source>
</evidence>
<dbReference type="OrthoDB" id="1806552at2"/>
<dbReference type="KEGG" id="tsy:THSYN_02580"/>
<evidence type="ECO:0000313" key="3">
    <source>
        <dbReference type="Proteomes" id="UP000232638"/>
    </source>
</evidence>
<keyword evidence="3" id="KW-1185">Reference proteome</keyword>
<dbReference type="InterPro" id="IPR056097">
    <property type="entry name" value="DUF7680"/>
</dbReference>
<accession>A0A2K8U2Z2</accession>
<reference evidence="2 3" key="1">
    <citation type="submission" date="2017-03" db="EMBL/GenBank/DDBJ databases">
        <title>Complete genome sequence of Candidatus 'Thiodictyon syntrophicum' sp. nov. strain Cad16T, a photolithoautotroph purple sulfur bacterium isolated from an alpine meromictic lake.</title>
        <authorList>
            <person name="Luedin S.M."/>
            <person name="Pothier J.F."/>
            <person name="Danza F."/>
            <person name="Storelli N."/>
            <person name="Wittwer M."/>
            <person name="Tonolla M."/>
        </authorList>
    </citation>
    <scope>NUCLEOTIDE SEQUENCE [LARGE SCALE GENOMIC DNA]</scope>
    <source>
        <strain evidence="2 3">Cad16T</strain>
    </source>
</reference>
<dbReference type="RefSeq" id="WP_100917767.1">
    <property type="nucleotide sequence ID" value="NZ_CP020370.1"/>
</dbReference>
<dbReference type="AlphaFoldDB" id="A0A2K8U2Z2"/>
<organism evidence="2 3">
    <name type="scientific">Candidatus Thiodictyon syntrophicum</name>
    <dbReference type="NCBI Taxonomy" id="1166950"/>
    <lineage>
        <taxon>Bacteria</taxon>
        <taxon>Pseudomonadati</taxon>
        <taxon>Pseudomonadota</taxon>
        <taxon>Gammaproteobacteria</taxon>
        <taxon>Chromatiales</taxon>
        <taxon>Chromatiaceae</taxon>
        <taxon>Thiodictyon</taxon>
    </lineage>
</organism>
<sequence length="207" mass="23363">MAKKKEPFDLAKHLAERLAKQSAKAPFLLRITQWQGAPVPVLVVKERQYRDPDEGAPGPDGQRRRARPVLIERGNLCGEPLHRCLPLLRRIVEGVTDPAGVPLELARYLTAEGMRIRGNLPLDEEAGAKLALIFRLQDRIKDLDRVELIAYRVRQFTREEAAYWLSRTTSFGPIANRWALSGLRTMLGGHTDDKGVAEMLERLRLAA</sequence>
<dbReference type="Pfam" id="PF24728">
    <property type="entry name" value="DUF7680"/>
    <property type="match status" value="1"/>
</dbReference>
<protein>
    <recommendedName>
        <fullName evidence="1">DUF7680 domain-containing protein</fullName>
    </recommendedName>
</protein>
<feature type="domain" description="DUF7680" evidence="1">
    <location>
        <begin position="27"/>
        <end position="189"/>
    </location>
</feature>